<protein>
    <recommendedName>
        <fullName evidence="3">Protein kinase domain-containing protein</fullName>
    </recommendedName>
</protein>
<organism evidence="4 5">
    <name type="scientific">Pocillopora meandrina</name>
    <dbReference type="NCBI Taxonomy" id="46732"/>
    <lineage>
        <taxon>Eukaryota</taxon>
        <taxon>Metazoa</taxon>
        <taxon>Cnidaria</taxon>
        <taxon>Anthozoa</taxon>
        <taxon>Hexacorallia</taxon>
        <taxon>Scleractinia</taxon>
        <taxon>Astrocoeniina</taxon>
        <taxon>Pocilloporidae</taxon>
        <taxon>Pocillopora</taxon>
    </lineage>
</organism>
<dbReference type="Pfam" id="PF07714">
    <property type="entry name" value="PK_Tyr_Ser-Thr"/>
    <property type="match status" value="1"/>
</dbReference>
<dbReference type="GO" id="GO:0004672">
    <property type="term" value="F:protein kinase activity"/>
    <property type="evidence" value="ECO:0007669"/>
    <property type="project" value="InterPro"/>
</dbReference>
<proteinExistence type="inferred from homology"/>
<feature type="non-terminal residue" evidence="4">
    <location>
        <position position="1"/>
    </location>
</feature>
<dbReference type="Gene3D" id="3.40.50.300">
    <property type="entry name" value="P-loop containing nucleotide triphosphate hydrolases"/>
    <property type="match status" value="1"/>
</dbReference>
<feature type="domain" description="Protein kinase" evidence="3">
    <location>
        <begin position="665"/>
        <end position="940"/>
    </location>
</feature>
<dbReference type="Proteomes" id="UP001159428">
    <property type="component" value="Unassembled WGS sequence"/>
</dbReference>
<dbReference type="Gene3D" id="1.10.510.10">
    <property type="entry name" value="Transferase(Phosphotransferase) domain 1"/>
    <property type="match status" value="1"/>
</dbReference>
<evidence type="ECO:0000313" key="4">
    <source>
        <dbReference type="EMBL" id="CAH3163336.1"/>
    </source>
</evidence>
<evidence type="ECO:0000256" key="2">
    <source>
        <dbReference type="SAM" id="Phobius"/>
    </source>
</evidence>
<dbReference type="EMBL" id="CALNXJ010000092">
    <property type="protein sequence ID" value="CAH3163336.1"/>
    <property type="molecule type" value="Genomic_DNA"/>
</dbReference>
<dbReference type="InterPro" id="IPR001245">
    <property type="entry name" value="Ser-Thr/Tyr_kinase_cat_dom"/>
</dbReference>
<dbReference type="PROSITE" id="PS00109">
    <property type="entry name" value="PROTEIN_KINASE_TYR"/>
    <property type="match status" value="1"/>
</dbReference>
<evidence type="ECO:0000256" key="1">
    <source>
        <dbReference type="ARBA" id="ARBA00008171"/>
    </source>
</evidence>
<dbReference type="Pfam" id="PF00350">
    <property type="entry name" value="Dynamin_N"/>
    <property type="match status" value="1"/>
</dbReference>
<dbReference type="PROSITE" id="PS00675">
    <property type="entry name" value="SIGMA54_INTERACT_1"/>
    <property type="match status" value="1"/>
</dbReference>
<dbReference type="InterPro" id="IPR025662">
    <property type="entry name" value="Sigma_54_int_dom_ATP-bd_1"/>
</dbReference>
<dbReference type="InterPro" id="IPR045063">
    <property type="entry name" value="Dynamin_N"/>
</dbReference>
<keyword evidence="2" id="KW-1133">Transmembrane helix</keyword>
<evidence type="ECO:0000313" key="5">
    <source>
        <dbReference type="Proteomes" id="UP001159428"/>
    </source>
</evidence>
<dbReference type="InterPro" id="IPR027417">
    <property type="entry name" value="P-loop_NTPase"/>
</dbReference>
<dbReference type="InterPro" id="IPR000719">
    <property type="entry name" value="Prot_kinase_dom"/>
</dbReference>
<gene>
    <name evidence="4" type="ORF">PMEA_00035592</name>
</gene>
<dbReference type="AlphaFoldDB" id="A0AAU9Y1X7"/>
<dbReference type="PANTHER" id="PTHR26392:SF92">
    <property type="entry name" value="PROTEIN KINASE DOMAIN-CONTAINING PROTEIN"/>
    <property type="match status" value="1"/>
</dbReference>
<evidence type="ECO:0000259" key="3">
    <source>
        <dbReference type="PROSITE" id="PS50011"/>
    </source>
</evidence>
<keyword evidence="2" id="KW-0472">Membrane</keyword>
<comment type="caution">
    <text evidence="4">The sequence shown here is derived from an EMBL/GenBank/DDBJ whole genome shotgun (WGS) entry which is preliminary data.</text>
</comment>
<comment type="similarity">
    <text evidence="1">Belongs to the protein kinase superfamily. TKL Ser/Thr protein kinase family. ROCO subfamily.</text>
</comment>
<sequence length="943" mass="108524">PLQAFSILSEARDHDMRKKKMLSGLYAECEECLTEMDAKIRSLLKRQIGNFDELIRKHQIDMKRKEYVLLVAGETGSGKSSLINLILGEELLPYSVLSTTSAICELRYGEKRKIVAHFKDTDPKTGHETWEYFLEQPAEASDESYLQQLSPFVHVKDTDREKGSVYKKIELFWPHQLLQKGVVIVDSGIGIGESELMDEEVVKYLPEAFAFIYVIKTDNAGGVQKDRLEKLLEEVRKVTLNEKGEFSSKSALFVCSKWDQIPQKEIEEVKKYVIRKLEKCWPDLVPESQIIYMSAKKAIDAQKLGIITNDFLSLMNGIRSTVMKSIEARLESYWRWLDYLLSRIVYQAKAFVMNAKRDRDKVAKKMERINNRLSAIASEQGKVVEDLRKHLKAKIDEAVQKLSIFLKSDDVKTRFISWNLDEVPEIEVSWQVTENNINKALQTRLQEIIEHWEEDERVFADARDSLLHYFQEQYDFVEGQIRNLQDSVTTDDPISVSEADPPAESFSMAAKFAIGFTSPIWVPLTLIALVIGSPIVGIISIKNKVEDSRRLRRYEKERCSLMAERSVDYLNNATNESILKVFVKSQLSEAKLCLKHIEARIPELIHADKMLYNQLRHETRSHKEIQESYQPVLNRALEIRGQLALFGLREIRTADISSLELEWKADMSLLLGQGEFTTVIEGKMKRHGKEQSVALKIWNESLDINNASHVLAEASLLRRLDHPHIVKFYGTSLLKRDGEERVVTVLEKCKENLWTHIFNNRAFVPAETKDIANIKTVKRWARERSDALAFIHKEGVVHRDLTLENILLSADNSVRIADVGESKEAKDITGSWAGTVLYMAPEVFQSKRYSFQADIYNLGIILWEMWYGRQAFAGLKGLALKDISKKIADDGYRPEVESSNYRKPPLPWKNLMTQCWSQAPNERPSAKKCYMEIKKNYEAVTRL</sequence>
<dbReference type="PROSITE" id="PS50011">
    <property type="entry name" value="PROTEIN_KINASE_DOM"/>
    <property type="match status" value="1"/>
</dbReference>
<dbReference type="SUPFAM" id="SSF52540">
    <property type="entry name" value="P-loop containing nucleoside triphosphate hydrolases"/>
    <property type="match status" value="1"/>
</dbReference>
<feature type="transmembrane region" description="Helical" evidence="2">
    <location>
        <begin position="520"/>
        <end position="541"/>
    </location>
</feature>
<dbReference type="GO" id="GO:0005524">
    <property type="term" value="F:ATP binding"/>
    <property type="evidence" value="ECO:0007669"/>
    <property type="project" value="InterPro"/>
</dbReference>
<keyword evidence="5" id="KW-1185">Reference proteome</keyword>
<keyword evidence="2" id="KW-0812">Transmembrane</keyword>
<dbReference type="InterPro" id="IPR008266">
    <property type="entry name" value="Tyr_kinase_AS"/>
</dbReference>
<reference evidence="4 5" key="1">
    <citation type="submission" date="2022-05" db="EMBL/GenBank/DDBJ databases">
        <authorList>
            <consortium name="Genoscope - CEA"/>
            <person name="William W."/>
        </authorList>
    </citation>
    <scope>NUCLEOTIDE SEQUENCE [LARGE SCALE GENOMIC DNA]</scope>
</reference>
<dbReference type="SUPFAM" id="SSF56112">
    <property type="entry name" value="Protein kinase-like (PK-like)"/>
    <property type="match status" value="1"/>
</dbReference>
<dbReference type="InterPro" id="IPR011009">
    <property type="entry name" value="Kinase-like_dom_sf"/>
</dbReference>
<accession>A0AAU9Y1X7</accession>
<name>A0AAU9Y1X7_9CNID</name>
<dbReference type="Gene3D" id="3.30.200.20">
    <property type="entry name" value="Phosphorylase Kinase, domain 1"/>
    <property type="match status" value="1"/>
</dbReference>
<dbReference type="PANTHER" id="PTHR26392">
    <property type="entry name" value="MITOGEN-ACTIVATED PROTEIN KINASE KINASE KINASE 7-RELATED"/>
    <property type="match status" value="1"/>
</dbReference>